<comment type="caution">
    <text evidence="2">The sequence shown here is derived from an EMBL/GenBank/DDBJ whole genome shotgun (WGS) entry which is preliminary data.</text>
</comment>
<sequence>MSKGQLVDIHVFICSIGGICVLATPTTMSPKNINEKKELDHGTQGLIGTIIITAGIAVVLGNSEHTYPYHSVAGYICFIAIWIQFLLGTVIFEKNLTANDGLWWAKEVHIVLARTFVAVSPRGDRSSSLGYKGVEELAASSVPKRSGGLRHDAAEFVIVAPT</sequence>
<reference evidence="2" key="2">
    <citation type="journal article" date="2023" name="Commun. Biol.">
        <title>Intrasexual cuticular hydrocarbon dimorphism in a wasp sheds light on hydrocarbon biosynthesis genes in Hymenoptera.</title>
        <authorList>
            <person name="Moris V.C."/>
            <person name="Podsiadlowski L."/>
            <person name="Martin S."/>
            <person name="Oeyen J.P."/>
            <person name="Donath A."/>
            <person name="Petersen M."/>
            <person name="Wilbrandt J."/>
            <person name="Misof B."/>
            <person name="Liedtke D."/>
            <person name="Thamm M."/>
            <person name="Scheiner R."/>
            <person name="Schmitt T."/>
            <person name="Niehuis O."/>
        </authorList>
    </citation>
    <scope>NUCLEOTIDE SEQUENCE</scope>
    <source>
        <strain evidence="2">GBR_01_08_01A</strain>
    </source>
</reference>
<dbReference type="Gene3D" id="1.20.120.1770">
    <property type="match status" value="1"/>
</dbReference>
<feature type="transmembrane region" description="Helical" evidence="1">
    <location>
        <begin position="73"/>
        <end position="92"/>
    </location>
</feature>
<feature type="transmembrane region" description="Helical" evidence="1">
    <location>
        <begin position="6"/>
        <end position="24"/>
    </location>
</feature>
<keyword evidence="1" id="KW-1133">Transmembrane helix</keyword>
<feature type="transmembrane region" description="Helical" evidence="1">
    <location>
        <begin position="45"/>
        <end position="61"/>
    </location>
</feature>
<dbReference type="EMBL" id="JAIFRP010000031">
    <property type="protein sequence ID" value="KAK2582242.1"/>
    <property type="molecule type" value="Genomic_DNA"/>
</dbReference>
<gene>
    <name evidence="2" type="ORF">KPH14_004588</name>
</gene>
<keyword evidence="3" id="KW-1185">Reference proteome</keyword>
<accession>A0AAD9VQD6</accession>
<keyword evidence="1" id="KW-0472">Membrane</keyword>
<name>A0AAD9VQD6_9HYME</name>
<dbReference type="AlphaFoldDB" id="A0AAD9VQD6"/>
<dbReference type="Proteomes" id="UP001258017">
    <property type="component" value="Unassembled WGS sequence"/>
</dbReference>
<protein>
    <recommendedName>
        <fullName evidence="4">Cytochrome b561 domain-containing protein</fullName>
    </recommendedName>
</protein>
<keyword evidence="1" id="KW-0812">Transmembrane</keyword>
<evidence type="ECO:0000256" key="1">
    <source>
        <dbReference type="SAM" id="Phobius"/>
    </source>
</evidence>
<evidence type="ECO:0000313" key="2">
    <source>
        <dbReference type="EMBL" id="KAK2582242.1"/>
    </source>
</evidence>
<proteinExistence type="predicted"/>
<organism evidence="2 3">
    <name type="scientific">Odynerus spinipes</name>
    <dbReference type="NCBI Taxonomy" id="1348599"/>
    <lineage>
        <taxon>Eukaryota</taxon>
        <taxon>Metazoa</taxon>
        <taxon>Ecdysozoa</taxon>
        <taxon>Arthropoda</taxon>
        <taxon>Hexapoda</taxon>
        <taxon>Insecta</taxon>
        <taxon>Pterygota</taxon>
        <taxon>Neoptera</taxon>
        <taxon>Endopterygota</taxon>
        <taxon>Hymenoptera</taxon>
        <taxon>Apocrita</taxon>
        <taxon>Aculeata</taxon>
        <taxon>Vespoidea</taxon>
        <taxon>Vespidae</taxon>
        <taxon>Eumeninae</taxon>
        <taxon>Odynerus</taxon>
    </lineage>
</organism>
<evidence type="ECO:0000313" key="3">
    <source>
        <dbReference type="Proteomes" id="UP001258017"/>
    </source>
</evidence>
<evidence type="ECO:0008006" key="4">
    <source>
        <dbReference type="Google" id="ProtNLM"/>
    </source>
</evidence>
<reference evidence="2" key="1">
    <citation type="submission" date="2021-08" db="EMBL/GenBank/DDBJ databases">
        <authorList>
            <person name="Misof B."/>
            <person name="Oliver O."/>
            <person name="Podsiadlowski L."/>
            <person name="Donath A."/>
            <person name="Peters R."/>
            <person name="Mayer C."/>
            <person name="Rust J."/>
            <person name="Gunkel S."/>
            <person name="Lesny P."/>
            <person name="Martin S."/>
            <person name="Oeyen J.P."/>
            <person name="Petersen M."/>
            <person name="Panagiotis P."/>
            <person name="Wilbrandt J."/>
            <person name="Tanja T."/>
        </authorList>
    </citation>
    <scope>NUCLEOTIDE SEQUENCE</scope>
    <source>
        <strain evidence="2">GBR_01_08_01A</strain>
        <tissue evidence="2">Thorax + abdomen</tissue>
    </source>
</reference>